<protein>
    <submittedName>
        <fullName evidence="5">4coumarateCoA ligase putative</fullName>
    </submittedName>
</protein>
<dbReference type="InterPro" id="IPR020845">
    <property type="entry name" value="AMP-binding_CS"/>
</dbReference>
<dbReference type="Pfam" id="PF00501">
    <property type="entry name" value="AMP-binding"/>
    <property type="match status" value="1"/>
</dbReference>
<name>F0W5H3_9STRA</name>
<dbReference type="PANTHER" id="PTHR24096">
    <property type="entry name" value="LONG-CHAIN-FATTY-ACID--COA LIGASE"/>
    <property type="match status" value="1"/>
</dbReference>
<proteinExistence type="inferred from homology"/>
<feature type="domain" description="AMP-dependent synthetase/ligase" evidence="3">
    <location>
        <begin position="60"/>
        <end position="423"/>
    </location>
</feature>
<reference evidence="5" key="1">
    <citation type="journal article" date="2011" name="PLoS Biol.">
        <title>Gene gain and loss during evolution of obligate parasitism in the white rust pathogen of Arabidopsis thaliana.</title>
        <authorList>
            <person name="Kemen E."/>
            <person name="Gardiner A."/>
            <person name="Schultz-Larsen T."/>
            <person name="Kemen A.C."/>
            <person name="Balmuth A.L."/>
            <person name="Robert-Seilaniantz A."/>
            <person name="Bailey K."/>
            <person name="Holub E."/>
            <person name="Studholme D.J."/>
            <person name="Maclean D."/>
            <person name="Jones J.D."/>
        </authorList>
    </citation>
    <scope>NUCLEOTIDE SEQUENCE</scope>
</reference>
<dbReference type="Gene3D" id="3.40.50.12780">
    <property type="entry name" value="N-terminal domain of ligase-like"/>
    <property type="match status" value="1"/>
</dbReference>
<evidence type="ECO:0000256" key="1">
    <source>
        <dbReference type="ARBA" id="ARBA00006432"/>
    </source>
</evidence>
<dbReference type="HOGENOM" id="CLU_000022_59_2_1"/>
<evidence type="ECO:0000259" key="4">
    <source>
        <dbReference type="Pfam" id="PF13193"/>
    </source>
</evidence>
<reference evidence="5" key="2">
    <citation type="submission" date="2011-02" db="EMBL/GenBank/DDBJ databases">
        <authorList>
            <person name="MacLean D."/>
        </authorList>
    </citation>
    <scope>NUCLEOTIDE SEQUENCE</scope>
</reference>
<evidence type="ECO:0000313" key="5">
    <source>
        <dbReference type="EMBL" id="CCA16364.1"/>
    </source>
</evidence>
<dbReference type="SUPFAM" id="SSF56801">
    <property type="entry name" value="Acetyl-CoA synthetase-like"/>
    <property type="match status" value="1"/>
</dbReference>
<dbReference type="InterPro" id="IPR025110">
    <property type="entry name" value="AMP-bd_C"/>
</dbReference>
<accession>F0W5H3</accession>
<sequence length="570" mass="63090">MLAPGRLPLRPLRRAVRANATKLCGCDAVVRCRNASSKIFASRFEDITIPEITLWHIAGKQAATFPDKVASQCAVTNEKVTFRELYENAKSIACGLENDGIQKGDVVLLHSPNCLEFMMITLALNALGVTCSPASPLLKPAELATQLSCTKATTIITHRCIEHLSSEAIQLVSNDKMRVYTFGEASTPSRYKSISEFVGKGYGDWKWTDIYDSDAVRSTCVLPFSSGTTGLPKGVMLSHRNIVANVLQVSQLEKLGAHCIGVLPFYHIYGSLISNMALYQGRTTVIMPKFDPQVLLRVVSNFQIEKIHIAPPIALFLANHPMVDHYDLTATKVIISGGAPLGHRVESLLEKRLSAIVKQGYGLTESSPILNVNEDDARRKGSVGRVVANTQLRVRCTDSDRDLGIGKVGELLYRGPQIMKGYLNEKDLTENAFVDGDYLRTGDVGYIDEDGFVFILDRVKELIKYRGFQVAPAELEDVLNLHPHVLDSCCVRAYDKHGEEFPKAYVVLRDPKMECKKSDIMDFVASKVAAFKRIRAVEFTASIPRSPTGKILRRVLQESENVNRQTCKSP</sequence>
<dbReference type="InterPro" id="IPR042099">
    <property type="entry name" value="ANL_N_sf"/>
</dbReference>
<evidence type="ECO:0000256" key="2">
    <source>
        <dbReference type="ARBA" id="ARBA00022598"/>
    </source>
</evidence>
<evidence type="ECO:0000259" key="3">
    <source>
        <dbReference type="Pfam" id="PF00501"/>
    </source>
</evidence>
<keyword evidence="2 5" id="KW-0436">Ligase</keyword>
<dbReference type="EMBL" id="FR824066">
    <property type="protein sequence ID" value="CCA16364.1"/>
    <property type="molecule type" value="Genomic_DNA"/>
</dbReference>
<dbReference type="InterPro" id="IPR045851">
    <property type="entry name" value="AMP-bd_C_sf"/>
</dbReference>
<gene>
    <name evidence="5" type="primary">AlNc14C21G2138</name>
    <name evidence="5" type="ORF">ALNC14_025070</name>
</gene>
<dbReference type="Pfam" id="PF13193">
    <property type="entry name" value="AMP-binding_C"/>
    <property type="match status" value="1"/>
</dbReference>
<feature type="domain" description="AMP-binding enzyme C-terminal" evidence="4">
    <location>
        <begin position="474"/>
        <end position="550"/>
    </location>
</feature>
<dbReference type="Gene3D" id="3.30.300.30">
    <property type="match status" value="1"/>
</dbReference>
<dbReference type="PANTHER" id="PTHR24096:SF149">
    <property type="entry name" value="AMP-BINDING DOMAIN-CONTAINING PROTEIN-RELATED"/>
    <property type="match status" value="1"/>
</dbReference>
<organism evidence="5">
    <name type="scientific">Albugo laibachii Nc14</name>
    <dbReference type="NCBI Taxonomy" id="890382"/>
    <lineage>
        <taxon>Eukaryota</taxon>
        <taxon>Sar</taxon>
        <taxon>Stramenopiles</taxon>
        <taxon>Oomycota</taxon>
        <taxon>Peronosporomycetes</taxon>
        <taxon>Albuginales</taxon>
        <taxon>Albuginaceae</taxon>
        <taxon>Albugo</taxon>
    </lineage>
</organism>
<dbReference type="PROSITE" id="PS00455">
    <property type="entry name" value="AMP_BINDING"/>
    <property type="match status" value="1"/>
</dbReference>
<dbReference type="GO" id="GO:0016405">
    <property type="term" value="F:CoA-ligase activity"/>
    <property type="evidence" value="ECO:0007669"/>
    <property type="project" value="TreeGrafter"/>
</dbReference>
<dbReference type="InterPro" id="IPR000873">
    <property type="entry name" value="AMP-dep_synth/lig_dom"/>
</dbReference>
<comment type="similarity">
    <text evidence="1">Belongs to the ATP-dependent AMP-binding enzyme family.</text>
</comment>
<dbReference type="AlphaFoldDB" id="F0W5H3"/>